<dbReference type="Pfam" id="PF08386">
    <property type="entry name" value="Abhydrolase_4"/>
    <property type="match status" value="1"/>
</dbReference>
<name>A0A8H6MSF1_9PEZI</name>
<sequence>MKLQHVLLGHLLLASGHALYVLDGRDEINSSLPSSSSSITWSDCDLDVGESLNAAIDARLEKPECAKLSVPLDYTNLSSGETIELQLVKIGANKEPYKGSVLYNPGGPGGSGVLAVLGNNGLRMRDIVGGHYDIIGFDPRGVGRTIPFSCNVSMPQTLRRRELNPLALPQGDVWRFIKELVWDPAEVTATACLEQQAKYGRFVGTPFVARDMISIADALGQGPKVNFWGASYGSTLGQVFLSMFPERVGRVLLDASLGADDYASTTWVSALRDAERSLYKLYEECVNAGPEYCSLANYSGDNTTADDLRTAVNNALEDKLGDDTEGEGYGVAQVTGVKRALQQQLYYPSKYLGAVERITHVLDGNWTAALMPLPDSTGSEWHKDTHSFLAIACGDSSFRAENVEDLYSMYRAHLEQSQFGEATINSRFLCARWKFHAAEKIDLNALRSVRTSFPVLLVNGRYDPTTPLGIAWETSARIRNSRVIIHNGVGHGAITHPSNCTNEAIRQYFDEGKMPELGLTCEPEMNAFEYAKSRQK</sequence>
<accession>A0A8H6MSF1</accession>
<keyword evidence="2" id="KW-0378">Hydrolase</keyword>
<dbReference type="GO" id="GO:0016787">
    <property type="term" value="F:hydrolase activity"/>
    <property type="evidence" value="ECO:0007669"/>
    <property type="project" value="UniProtKB-KW"/>
</dbReference>
<organism evidence="5 6">
    <name type="scientific">Colletotrichum plurivorum</name>
    <dbReference type="NCBI Taxonomy" id="2175906"/>
    <lineage>
        <taxon>Eukaryota</taxon>
        <taxon>Fungi</taxon>
        <taxon>Dikarya</taxon>
        <taxon>Ascomycota</taxon>
        <taxon>Pezizomycotina</taxon>
        <taxon>Sordariomycetes</taxon>
        <taxon>Hypocreomycetidae</taxon>
        <taxon>Glomerellales</taxon>
        <taxon>Glomerellaceae</taxon>
        <taxon>Colletotrichum</taxon>
        <taxon>Colletotrichum orchidearum species complex</taxon>
    </lineage>
</organism>
<comment type="caution">
    <text evidence="5">The sequence shown here is derived from an EMBL/GenBank/DDBJ whole genome shotgun (WGS) entry which is preliminary data.</text>
</comment>
<dbReference type="PANTHER" id="PTHR43248">
    <property type="entry name" value="2-SUCCINYL-6-HYDROXY-2,4-CYCLOHEXADIENE-1-CARBOXYLATE SYNTHASE"/>
    <property type="match status" value="1"/>
</dbReference>
<keyword evidence="6" id="KW-1185">Reference proteome</keyword>
<dbReference type="InterPro" id="IPR029058">
    <property type="entry name" value="AB_hydrolase_fold"/>
</dbReference>
<dbReference type="PANTHER" id="PTHR43248:SF25">
    <property type="entry name" value="AB HYDROLASE-1 DOMAIN-CONTAINING PROTEIN-RELATED"/>
    <property type="match status" value="1"/>
</dbReference>
<evidence type="ECO:0000259" key="4">
    <source>
        <dbReference type="Pfam" id="PF08386"/>
    </source>
</evidence>
<evidence type="ECO:0000256" key="3">
    <source>
        <dbReference type="SAM" id="SignalP"/>
    </source>
</evidence>
<dbReference type="Proteomes" id="UP000654918">
    <property type="component" value="Unassembled WGS sequence"/>
</dbReference>
<feature type="domain" description="Peptidase S33 tripeptidyl aminopeptidase-like C-terminal" evidence="4">
    <location>
        <begin position="418"/>
        <end position="521"/>
    </location>
</feature>
<dbReference type="SUPFAM" id="SSF53474">
    <property type="entry name" value="alpha/beta-Hydrolases"/>
    <property type="match status" value="1"/>
</dbReference>
<dbReference type="Gene3D" id="3.40.50.1820">
    <property type="entry name" value="alpha/beta hydrolase"/>
    <property type="match status" value="1"/>
</dbReference>
<dbReference type="InterPro" id="IPR051601">
    <property type="entry name" value="Serine_prot/Carboxylest_S33"/>
</dbReference>
<protein>
    <recommendedName>
        <fullName evidence="4">Peptidase S33 tripeptidyl aminopeptidase-like C-terminal domain-containing protein</fullName>
    </recommendedName>
</protein>
<evidence type="ECO:0000313" key="6">
    <source>
        <dbReference type="Proteomes" id="UP000654918"/>
    </source>
</evidence>
<dbReference type="EMBL" id="WIGO01000636">
    <property type="protein sequence ID" value="KAF6807319.1"/>
    <property type="molecule type" value="Genomic_DNA"/>
</dbReference>
<reference evidence="5" key="1">
    <citation type="journal article" date="2020" name="Phytopathology">
        <title>Genome Sequence Resources of Colletotrichum truncatum, C. plurivorum, C. musicola, and C. sojae: Four Species Pathogenic to Soybean (Glycine max).</title>
        <authorList>
            <person name="Rogerio F."/>
            <person name="Boufleur T.R."/>
            <person name="Ciampi-Guillardi M."/>
            <person name="Sukno S.A."/>
            <person name="Thon M.R."/>
            <person name="Massola Junior N.S."/>
            <person name="Baroncelli R."/>
        </authorList>
    </citation>
    <scope>NUCLEOTIDE SEQUENCE</scope>
    <source>
        <strain evidence="5">LFN00145</strain>
    </source>
</reference>
<dbReference type="AlphaFoldDB" id="A0A8H6MSF1"/>
<evidence type="ECO:0000256" key="2">
    <source>
        <dbReference type="ARBA" id="ARBA00022801"/>
    </source>
</evidence>
<feature type="signal peptide" evidence="3">
    <location>
        <begin position="1"/>
        <end position="18"/>
    </location>
</feature>
<comment type="similarity">
    <text evidence="1">Belongs to the peptidase S33 family.</text>
</comment>
<evidence type="ECO:0000313" key="5">
    <source>
        <dbReference type="EMBL" id="KAF6807319.1"/>
    </source>
</evidence>
<feature type="chain" id="PRO_5034757996" description="Peptidase S33 tripeptidyl aminopeptidase-like C-terminal domain-containing protein" evidence="3">
    <location>
        <begin position="19"/>
        <end position="536"/>
    </location>
</feature>
<proteinExistence type="inferred from homology"/>
<evidence type="ECO:0000256" key="1">
    <source>
        <dbReference type="ARBA" id="ARBA00010088"/>
    </source>
</evidence>
<gene>
    <name evidence="5" type="ORF">CPLU01_15812</name>
</gene>
<keyword evidence="3" id="KW-0732">Signal</keyword>
<dbReference type="InterPro" id="IPR013595">
    <property type="entry name" value="Pept_S33_TAP-like_C"/>
</dbReference>